<evidence type="ECO:0000256" key="2">
    <source>
        <dbReference type="ARBA" id="ARBA00022801"/>
    </source>
</evidence>
<name>A0AA86NG47_9EUKA</name>
<dbReference type="EMBL" id="CATOUU010000164">
    <property type="protein sequence ID" value="CAI9918668.1"/>
    <property type="molecule type" value="Genomic_DNA"/>
</dbReference>
<sequence length="189" mass="21256">MQQQPNKPIYPSCSLNIPETTHAPHIPPIPHAPLIQTYPTPMSDNNPEQPNPEQPQNAFNPFTALLTAIKDQVYQEQQFYKMVFLVRTDVKMTAGKMCAQCGHAVSEALEEDNPKIKIWKHIGQKKVALKVNFAELKESLKKAEEMKIPCGYIQDAGHTQVDPGTVTVGWIGPWEDDIINQITGQFKLL</sequence>
<protein>
    <recommendedName>
        <fullName evidence="1">peptidyl-tRNA hydrolase</fullName>
        <ecNumber evidence="1">3.1.1.29</ecNumber>
    </recommendedName>
</protein>
<evidence type="ECO:0000313" key="6">
    <source>
        <dbReference type="EMBL" id="CAI9918663.1"/>
    </source>
</evidence>
<keyword evidence="10" id="KW-1185">Reference proteome</keyword>
<evidence type="ECO:0000256" key="5">
    <source>
        <dbReference type="SAM" id="MobiDB-lite"/>
    </source>
</evidence>
<feature type="region of interest" description="Disordered" evidence="5">
    <location>
        <begin position="21"/>
        <end position="58"/>
    </location>
</feature>
<dbReference type="NCBIfam" id="TIGR00283">
    <property type="entry name" value="arch_pth2"/>
    <property type="match status" value="1"/>
</dbReference>
<evidence type="ECO:0000256" key="3">
    <source>
        <dbReference type="ARBA" id="ARBA00038050"/>
    </source>
</evidence>
<reference evidence="8 10" key="2">
    <citation type="submission" date="2024-07" db="EMBL/GenBank/DDBJ databases">
        <authorList>
            <person name="Akdeniz Z."/>
        </authorList>
    </citation>
    <scope>NUCLEOTIDE SEQUENCE [LARGE SCALE GENOMIC DNA]</scope>
</reference>
<evidence type="ECO:0000256" key="4">
    <source>
        <dbReference type="ARBA" id="ARBA00048707"/>
    </source>
</evidence>
<comment type="similarity">
    <text evidence="3">Belongs to the PTH2 family.</text>
</comment>
<dbReference type="InterPro" id="IPR002833">
    <property type="entry name" value="PTH2"/>
</dbReference>
<dbReference type="SUPFAM" id="SSF102462">
    <property type="entry name" value="Peptidyl-tRNA hydrolase II"/>
    <property type="match status" value="1"/>
</dbReference>
<dbReference type="FunFam" id="3.40.1490.10:FF:000001">
    <property type="entry name" value="Peptidyl-tRNA hydrolase 2"/>
    <property type="match status" value="1"/>
</dbReference>
<organism evidence="7">
    <name type="scientific">Hexamita inflata</name>
    <dbReference type="NCBI Taxonomy" id="28002"/>
    <lineage>
        <taxon>Eukaryota</taxon>
        <taxon>Metamonada</taxon>
        <taxon>Diplomonadida</taxon>
        <taxon>Hexamitidae</taxon>
        <taxon>Hexamitinae</taxon>
        <taxon>Hexamita</taxon>
    </lineage>
</organism>
<evidence type="ECO:0000313" key="8">
    <source>
        <dbReference type="EMBL" id="CAL6111794.1"/>
    </source>
</evidence>
<dbReference type="AlphaFoldDB" id="A0AA86NG47"/>
<dbReference type="Pfam" id="PF01981">
    <property type="entry name" value="PTH2"/>
    <property type="match status" value="1"/>
</dbReference>
<dbReference type="EMBL" id="CATOUU010000164">
    <property type="protein sequence ID" value="CAI9918663.1"/>
    <property type="molecule type" value="Genomic_DNA"/>
</dbReference>
<keyword evidence="2 7" id="KW-0378">Hydrolase</keyword>
<dbReference type="CDD" id="cd02430">
    <property type="entry name" value="PTH2"/>
    <property type="match status" value="1"/>
</dbReference>
<dbReference type="InterPro" id="IPR023476">
    <property type="entry name" value="Pep_tRNA_hydro_II_dom_sf"/>
</dbReference>
<gene>
    <name evidence="6" type="ORF">HINF_LOCUS6308</name>
    <name evidence="7" type="ORF">HINF_LOCUS6313</name>
    <name evidence="8" type="ORF">HINF_LOCUS76666</name>
    <name evidence="9" type="ORF">HINF_LOCUS76671</name>
</gene>
<dbReference type="GO" id="GO:0005829">
    <property type="term" value="C:cytosol"/>
    <property type="evidence" value="ECO:0007669"/>
    <property type="project" value="TreeGrafter"/>
</dbReference>
<reference evidence="7" key="1">
    <citation type="submission" date="2023-06" db="EMBL/GenBank/DDBJ databases">
        <authorList>
            <person name="Kurt Z."/>
        </authorList>
    </citation>
    <scope>NUCLEOTIDE SEQUENCE</scope>
</reference>
<accession>A0AA86NG47</accession>
<evidence type="ECO:0000313" key="10">
    <source>
        <dbReference type="Proteomes" id="UP001642409"/>
    </source>
</evidence>
<evidence type="ECO:0000256" key="1">
    <source>
        <dbReference type="ARBA" id="ARBA00013260"/>
    </source>
</evidence>
<dbReference type="EMBL" id="CAXDID020000721">
    <property type="protein sequence ID" value="CAL6111794.1"/>
    <property type="molecule type" value="Genomic_DNA"/>
</dbReference>
<comment type="catalytic activity">
    <reaction evidence="4">
        <text>an N-acyl-L-alpha-aminoacyl-tRNA + H2O = an N-acyl-L-amino acid + a tRNA + H(+)</text>
        <dbReference type="Rhea" id="RHEA:54448"/>
        <dbReference type="Rhea" id="RHEA-COMP:10123"/>
        <dbReference type="Rhea" id="RHEA-COMP:13883"/>
        <dbReference type="ChEBI" id="CHEBI:15377"/>
        <dbReference type="ChEBI" id="CHEBI:15378"/>
        <dbReference type="ChEBI" id="CHEBI:59874"/>
        <dbReference type="ChEBI" id="CHEBI:78442"/>
        <dbReference type="ChEBI" id="CHEBI:138191"/>
        <dbReference type="EC" id="3.1.1.29"/>
    </reaction>
</comment>
<evidence type="ECO:0000313" key="9">
    <source>
        <dbReference type="EMBL" id="CAL6111799.1"/>
    </source>
</evidence>
<dbReference type="Proteomes" id="UP001642409">
    <property type="component" value="Unassembled WGS sequence"/>
</dbReference>
<dbReference type="Gene3D" id="3.40.1490.10">
    <property type="entry name" value="Bit1"/>
    <property type="match status" value="1"/>
</dbReference>
<comment type="caution">
    <text evidence="7">The sequence shown here is derived from an EMBL/GenBank/DDBJ whole genome shotgun (WGS) entry which is preliminary data.</text>
</comment>
<dbReference type="GO" id="GO:0004045">
    <property type="term" value="F:peptidyl-tRNA hydrolase activity"/>
    <property type="evidence" value="ECO:0007669"/>
    <property type="project" value="UniProtKB-EC"/>
</dbReference>
<dbReference type="EC" id="3.1.1.29" evidence="1"/>
<dbReference type="EMBL" id="CAXDID020000721">
    <property type="protein sequence ID" value="CAL6111799.1"/>
    <property type="molecule type" value="Genomic_DNA"/>
</dbReference>
<evidence type="ECO:0000313" key="7">
    <source>
        <dbReference type="EMBL" id="CAI9918668.1"/>
    </source>
</evidence>
<dbReference type="PANTHER" id="PTHR12649:SF11">
    <property type="entry name" value="PEPTIDYL-TRNA HYDROLASE 2, MITOCHONDRIAL"/>
    <property type="match status" value="1"/>
</dbReference>
<proteinExistence type="inferred from homology"/>
<dbReference type="PANTHER" id="PTHR12649">
    <property type="entry name" value="PEPTIDYL-TRNA HYDROLASE 2"/>
    <property type="match status" value="1"/>
</dbReference>